<protein>
    <recommendedName>
        <fullName evidence="2">Polysaccharide lyase 14 domain-containing protein</fullName>
    </recommendedName>
</protein>
<feature type="domain" description="Polysaccharide lyase 14" evidence="2">
    <location>
        <begin position="87"/>
        <end position="295"/>
    </location>
</feature>
<dbReference type="Pfam" id="PF21294">
    <property type="entry name" value="Polysacc_lyase_14"/>
    <property type="match status" value="1"/>
</dbReference>
<gene>
    <name evidence="3" type="ORF">SeLEV6574_g03609</name>
    <name evidence="4" type="ORF">SeMB42_g03221</name>
</gene>
<keyword evidence="5" id="KW-1185">Reference proteome</keyword>
<evidence type="ECO:0000313" key="6">
    <source>
        <dbReference type="Proteomes" id="UP000320475"/>
    </source>
</evidence>
<dbReference type="InterPro" id="IPR048958">
    <property type="entry name" value="Polysacc_lyase_14"/>
</dbReference>
<evidence type="ECO:0000259" key="2">
    <source>
        <dbReference type="Pfam" id="PF21294"/>
    </source>
</evidence>
<dbReference type="Proteomes" id="UP000320475">
    <property type="component" value="Unassembled WGS sequence"/>
</dbReference>
<dbReference type="Proteomes" id="UP000317494">
    <property type="component" value="Unassembled WGS sequence"/>
</dbReference>
<accession>A0A507D2V6</accession>
<feature type="chain" id="PRO_5036131015" description="Polysaccharide lyase 14 domain-containing protein" evidence="1">
    <location>
        <begin position="17"/>
        <end position="334"/>
    </location>
</feature>
<dbReference type="PANTHER" id="PTHR40124">
    <property type="match status" value="1"/>
</dbReference>
<evidence type="ECO:0000256" key="1">
    <source>
        <dbReference type="SAM" id="SignalP"/>
    </source>
</evidence>
<organism evidence="3 6">
    <name type="scientific">Synchytrium endobioticum</name>
    <dbReference type="NCBI Taxonomy" id="286115"/>
    <lineage>
        <taxon>Eukaryota</taxon>
        <taxon>Fungi</taxon>
        <taxon>Fungi incertae sedis</taxon>
        <taxon>Chytridiomycota</taxon>
        <taxon>Chytridiomycota incertae sedis</taxon>
        <taxon>Chytridiomycetes</taxon>
        <taxon>Synchytriales</taxon>
        <taxon>Synchytriaceae</taxon>
        <taxon>Synchytrium</taxon>
    </lineage>
</organism>
<keyword evidence="1" id="KW-0732">Signal</keyword>
<dbReference type="EMBL" id="QEAN01000111">
    <property type="protein sequence ID" value="TPX47717.1"/>
    <property type="molecule type" value="Genomic_DNA"/>
</dbReference>
<reference evidence="5 6" key="1">
    <citation type="journal article" date="2019" name="Sci. Rep.">
        <title>Comparative genomics of chytrid fungi reveal insights into the obligate biotrophic and pathogenic lifestyle of Synchytrium endobioticum.</title>
        <authorList>
            <person name="van de Vossenberg B.T.L.H."/>
            <person name="Warris S."/>
            <person name="Nguyen H.D.T."/>
            <person name="van Gent-Pelzer M.P.E."/>
            <person name="Joly D.L."/>
            <person name="van de Geest H.C."/>
            <person name="Bonants P.J.M."/>
            <person name="Smith D.S."/>
            <person name="Levesque C.A."/>
            <person name="van der Lee T.A.J."/>
        </authorList>
    </citation>
    <scope>NUCLEOTIDE SEQUENCE [LARGE SCALE GENOMIC DNA]</scope>
    <source>
        <strain evidence="3 6">LEV6574</strain>
        <strain evidence="4 5">MB42</strain>
    </source>
</reference>
<dbReference type="EMBL" id="QEAM01000126">
    <property type="protein sequence ID" value="TPX45839.1"/>
    <property type="molecule type" value="Genomic_DNA"/>
</dbReference>
<dbReference type="VEuPathDB" id="FungiDB:SeMB42_g03221"/>
<sequence>MSTHSLLFLLVHLASSSFTASVHHGNSTLQAADASKLPLLGNNWNLNIGNLDPDIGNSDVWGTSISRDQLGRMALAADPSAGAGAGTGPVVQVTYPAGSWTPGSSNPGGTSFFAAILSPGAATAILSYEVFFAPNFDFNKGGKLPGLAGADTRAALPGCQGGMHSDACFSLRLMWRAHGAGEAYAYLPTRSSALCRTRSVYCNDDYGVSLSRGALRFQTGRWHAIQIMTQMNTPGKDNGILSVYVDGVQSIHYSNIQYTTAQSGQGVTSMFWSTFFGGATQDWASPTNTYTMFKGINLAYQAQPAVQDSRSSRLGPQAPLVVLLIATLTCFSAV</sequence>
<comment type="caution">
    <text evidence="3">The sequence shown here is derived from an EMBL/GenBank/DDBJ whole genome shotgun (WGS) entry which is preliminary data.</text>
</comment>
<evidence type="ECO:0000313" key="4">
    <source>
        <dbReference type="EMBL" id="TPX47717.1"/>
    </source>
</evidence>
<dbReference type="PANTHER" id="PTHR40124:SF1">
    <property type="entry name" value="DISAGGREGATASE RELATED REPEAT PROTEIN"/>
    <property type="match status" value="1"/>
</dbReference>
<dbReference type="AlphaFoldDB" id="A0A507D2V6"/>
<proteinExistence type="predicted"/>
<dbReference type="Gene3D" id="2.60.120.200">
    <property type="match status" value="1"/>
</dbReference>
<feature type="signal peptide" evidence="1">
    <location>
        <begin position="1"/>
        <end position="16"/>
    </location>
</feature>
<evidence type="ECO:0000313" key="5">
    <source>
        <dbReference type="Proteomes" id="UP000317494"/>
    </source>
</evidence>
<evidence type="ECO:0000313" key="3">
    <source>
        <dbReference type="EMBL" id="TPX45839.1"/>
    </source>
</evidence>
<dbReference type="OrthoDB" id="10069995at2759"/>
<name>A0A507D2V6_9FUNG</name>